<sequence length="124" mass="14636">MSADNTILIIGLYYGKRLIWLVLNIQGHECFANAQWTRWWIYHHCPQQYTMNKRLACHIAKKINKEQQTEYGIVQFNSKANIDDFTLKDGKIHKCDMVVIEPAYNNADKETEEYDWILIDKIVG</sequence>
<organism evidence="1">
    <name type="scientific">viral metagenome</name>
    <dbReference type="NCBI Taxonomy" id="1070528"/>
    <lineage>
        <taxon>unclassified sequences</taxon>
        <taxon>metagenomes</taxon>
        <taxon>organismal metagenomes</taxon>
    </lineage>
</organism>
<evidence type="ECO:0000313" key="1">
    <source>
        <dbReference type="EMBL" id="QHU22654.1"/>
    </source>
</evidence>
<name>A0A6C0L1N6_9ZZZZ</name>
<accession>A0A6C0L1N6</accession>
<dbReference type="EMBL" id="MN741016">
    <property type="protein sequence ID" value="QHU22654.1"/>
    <property type="molecule type" value="Genomic_DNA"/>
</dbReference>
<dbReference type="AlphaFoldDB" id="A0A6C0L1N6"/>
<proteinExistence type="predicted"/>
<reference evidence="1" key="1">
    <citation type="journal article" date="2020" name="Nature">
        <title>Giant virus diversity and host interactions through global metagenomics.</title>
        <authorList>
            <person name="Schulz F."/>
            <person name="Roux S."/>
            <person name="Paez-Espino D."/>
            <person name="Jungbluth S."/>
            <person name="Walsh D.A."/>
            <person name="Denef V.J."/>
            <person name="McMahon K.D."/>
            <person name="Konstantinidis K.T."/>
            <person name="Eloe-Fadrosh E.A."/>
            <person name="Kyrpides N.C."/>
            <person name="Woyke T."/>
        </authorList>
    </citation>
    <scope>NUCLEOTIDE SEQUENCE</scope>
    <source>
        <strain evidence="1">GVMAG-S-ERX555907-102</strain>
    </source>
</reference>
<protein>
    <submittedName>
        <fullName evidence="1">Uncharacterized protein</fullName>
    </submittedName>
</protein>